<dbReference type="Proteomes" id="UP000548423">
    <property type="component" value="Unassembled WGS sequence"/>
</dbReference>
<protein>
    <submittedName>
        <fullName evidence="3">NAD(P)-dependent dehydrogenase (Short-subunit alcohol dehydrogenase family)</fullName>
    </submittedName>
</protein>
<dbReference type="FunFam" id="3.40.50.720:FF:000084">
    <property type="entry name" value="Short-chain dehydrogenase reductase"/>
    <property type="match status" value="1"/>
</dbReference>
<evidence type="ECO:0000256" key="2">
    <source>
        <dbReference type="ARBA" id="ARBA00023002"/>
    </source>
</evidence>
<gene>
    <name evidence="3" type="ORF">F4694_003136</name>
</gene>
<dbReference type="Gene3D" id="3.40.50.720">
    <property type="entry name" value="NAD(P)-binding Rossmann-like Domain"/>
    <property type="match status" value="1"/>
</dbReference>
<dbReference type="PRINTS" id="PR00081">
    <property type="entry name" value="GDHRDH"/>
</dbReference>
<reference evidence="4" key="1">
    <citation type="submission" date="2020-07" db="EMBL/GenBank/DDBJ databases">
        <authorList>
            <person name="Partida-Martinez L."/>
            <person name="Huntemann M."/>
            <person name="Clum A."/>
            <person name="Wang J."/>
            <person name="Palaniappan K."/>
            <person name="Ritter S."/>
            <person name="Chen I.-M."/>
            <person name="Stamatis D."/>
            <person name="Reddy T."/>
            <person name="O'Malley R."/>
            <person name="Daum C."/>
            <person name="Shapiro N."/>
            <person name="Ivanova N."/>
            <person name="Kyrpides N."/>
            <person name="Woyke T."/>
        </authorList>
    </citation>
    <scope>NUCLEOTIDE SEQUENCE [LARGE SCALE GENOMIC DNA]</scope>
    <source>
        <strain evidence="4">AT2.8</strain>
    </source>
</reference>
<dbReference type="SUPFAM" id="SSF51735">
    <property type="entry name" value="NAD(P)-binding Rossmann-fold domains"/>
    <property type="match status" value="1"/>
</dbReference>
<dbReference type="NCBIfam" id="NF005559">
    <property type="entry name" value="PRK07231.1"/>
    <property type="match status" value="1"/>
</dbReference>
<proteinExistence type="inferred from homology"/>
<dbReference type="PANTHER" id="PTHR24321:SF8">
    <property type="entry name" value="ESTRADIOL 17-BETA-DEHYDROGENASE 8-RELATED"/>
    <property type="match status" value="1"/>
</dbReference>
<evidence type="ECO:0000313" key="3">
    <source>
        <dbReference type="EMBL" id="NYE06356.1"/>
    </source>
</evidence>
<reference evidence="4" key="2">
    <citation type="submission" date="2020-08" db="EMBL/GenBank/DDBJ databases">
        <title>The Agave Microbiome: Exploring the role of microbial communities in plant adaptations to desert environments.</title>
        <authorList>
            <person name="Partida-Martinez L.P."/>
        </authorList>
    </citation>
    <scope>NUCLEOTIDE SEQUENCE [LARGE SCALE GENOMIC DNA]</scope>
    <source>
        <strain evidence="4">AT2.8</strain>
    </source>
</reference>
<dbReference type="CDD" id="cd05233">
    <property type="entry name" value="SDR_c"/>
    <property type="match status" value="1"/>
</dbReference>
<dbReference type="EMBL" id="JACCBX010000006">
    <property type="protein sequence ID" value="NYE06356.1"/>
    <property type="molecule type" value="Genomic_DNA"/>
</dbReference>
<comment type="caution">
    <text evidence="3">The sequence shown here is derived from an EMBL/GenBank/DDBJ whole genome shotgun (WGS) entry which is preliminary data.</text>
</comment>
<evidence type="ECO:0000313" key="4">
    <source>
        <dbReference type="Proteomes" id="UP000548423"/>
    </source>
</evidence>
<dbReference type="AlphaFoldDB" id="A0A852TEZ9"/>
<dbReference type="InterPro" id="IPR020904">
    <property type="entry name" value="Sc_DH/Rdtase_CS"/>
</dbReference>
<dbReference type="InterPro" id="IPR036291">
    <property type="entry name" value="NAD(P)-bd_dom_sf"/>
</dbReference>
<dbReference type="PROSITE" id="PS00061">
    <property type="entry name" value="ADH_SHORT"/>
    <property type="match status" value="1"/>
</dbReference>
<dbReference type="PRINTS" id="PR00080">
    <property type="entry name" value="SDRFAMILY"/>
</dbReference>
<comment type="similarity">
    <text evidence="1">Belongs to the short-chain dehydrogenases/reductases (SDR) family.</text>
</comment>
<organism evidence="3 4">
    <name type="scientific">Neobacillus niacini</name>
    <dbReference type="NCBI Taxonomy" id="86668"/>
    <lineage>
        <taxon>Bacteria</taxon>
        <taxon>Bacillati</taxon>
        <taxon>Bacillota</taxon>
        <taxon>Bacilli</taxon>
        <taxon>Bacillales</taxon>
        <taxon>Bacillaceae</taxon>
        <taxon>Neobacillus</taxon>
    </lineage>
</organism>
<dbReference type="PANTHER" id="PTHR24321">
    <property type="entry name" value="DEHYDROGENASES, SHORT CHAIN"/>
    <property type="match status" value="1"/>
</dbReference>
<dbReference type="GO" id="GO:0016491">
    <property type="term" value="F:oxidoreductase activity"/>
    <property type="evidence" value="ECO:0007669"/>
    <property type="project" value="UniProtKB-KW"/>
</dbReference>
<evidence type="ECO:0000256" key="1">
    <source>
        <dbReference type="ARBA" id="ARBA00006484"/>
    </source>
</evidence>
<dbReference type="Pfam" id="PF13561">
    <property type="entry name" value="adh_short_C2"/>
    <property type="match status" value="1"/>
</dbReference>
<name>A0A852TEZ9_9BACI</name>
<dbReference type="InterPro" id="IPR002347">
    <property type="entry name" value="SDR_fam"/>
</dbReference>
<accession>A0A852TEZ9</accession>
<keyword evidence="2" id="KW-0560">Oxidoreductase</keyword>
<dbReference type="GO" id="GO:0008206">
    <property type="term" value="P:bile acid metabolic process"/>
    <property type="evidence" value="ECO:0007669"/>
    <property type="project" value="UniProtKB-ARBA"/>
</dbReference>
<sequence length="256" mass="27174">MPKRFEGKVCLVSGAGSGIGQETAISFAMEGAKVIVADINDEGGQQTLASIESIGGDAFFIKSDVSKSADGDAMVQAAVEHFGRLDHAVNCAGITGGVSIPTHEYPEDRWHQVLAVNLTGMWYSVKAQLNQMLKQGGGTIVNVSSAAGLKGHPNNVPYSATKHGVIGLTKTAALEYATKHIRVNAVCPTAIDTPMIMDGRLNLRSNQELREKFTNEQAMMRMGQPKEVADVILWLSSNESSFITGHAMPVDGGAFA</sequence>